<protein>
    <submittedName>
        <fullName evidence="2">Uncharacterized protein</fullName>
    </submittedName>
</protein>
<evidence type="ECO:0000313" key="2">
    <source>
        <dbReference type="EMBL" id="KAK4819047.1"/>
    </source>
</evidence>
<feature type="compositionally biased region" description="Polar residues" evidence="1">
    <location>
        <begin position="718"/>
        <end position="732"/>
    </location>
</feature>
<evidence type="ECO:0000313" key="3">
    <source>
        <dbReference type="Proteomes" id="UP001333110"/>
    </source>
</evidence>
<dbReference type="EMBL" id="JAUNZN010000007">
    <property type="protein sequence ID" value="KAK4819047.1"/>
    <property type="molecule type" value="Genomic_DNA"/>
</dbReference>
<reference evidence="2 3" key="1">
    <citation type="journal article" date="2023" name="J. Hered.">
        <title>Chromosome-level genome of the wood stork (Mycteria americana) provides insight into avian chromosome evolution.</title>
        <authorList>
            <person name="Flamio R. Jr."/>
            <person name="Ramstad K.M."/>
        </authorList>
    </citation>
    <scope>NUCLEOTIDE SEQUENCE [LARGE SCALE GENOMIC DNA]</scope>
    <source>
        <strain evidence="2">JAX WOST 10</strain>
    </source>
</reference>
<gene>
    <name evidence="2" type="ORF">QYF61_024686</name>
</gene>
<comment type="caution">
    <text evidence="2">The sequence shown here is derived from an EMBL/GenBank/DDBJ whole genome shotgun (WGS) entry which is preliminary data.</text>
</comment>
<dbReference type="AlphaFoldDB" id="A0AAN7RVW7"/>
<keyword evidence="3" id="KW-1185">Reference proteome</keyword>
<name>A0AAN7RVW7_MYCAM</name>
<feature type="region of interest" description="Disordered" evidence="1">
    <location>
        <begin position="269"/>
        <end position="321"/>
    </location>
</feature>
<feature type="region of interest" description="Disordered" evidence="1">
    <location>
        <begin position="215"/>
        <end position="247"/>
    </location>
</feature>
<organism evidence="2 3">
    <name type="scientific">Mycteria americana</name>
    <name type="common">Wood stork</name>
    <dbReference type="NCBI Taxonomy" id="33587"/>
    <lineage>
        <taxon>Eukaryota</taxon>
        <taxon>Metazoa</taxon>
        <taxon>Chordata</taxon>
        <taxon>Craniata</taxon>
        <taxon>Vertebrata</taxon>
        <taxon>Euteleostomi</taxon>
        <taxon>Archelosauria</taxon>
        <taxon>Archosauria</taxon>
        <taxon>Dinosauria</taxon>
        <taxon>Saurischia</taxon>
        <taxon>Theropoda</taxon>
        <taxon>Coelurosauria</taxon>
        <taxon>Aves</taxon>
        <taxon>Neognathae</taxon>
        <taxon>Neoaves</taxon>
        <taxon>Aequornithes</taxon>
        <taxon>Ciconiiformes</taxon>
        <taxon>Ciconiidae</taxon>
        <taxon>Mycteria</taxon>
    </lineage>
</organism>
<feature type="region of interest" description="Disordered" evidence="1">
    <location>
        <begin position="609"/>
        <end position="636"/>
    </location>
</feature>
<feature type="region of interest" description="Disordered" evidence="1">
    <location>
        <begin position="1"/>
        <end position="21"/>
    </location>
</feature>
<evidence type="ECO:0000256" key="1">
    <source>
        <dbReference type="SAM" id="MobiDB-lite"/>
    </source>
</evidence>
<feature type="region of interest" description="Disordered" evidence="1">
    <location>
        <begin position="718"/>
        <end position="873"/>
    </location>
</feature>
<feature type="compositionally biased region" description="Basic and acidic residues" evidence="1">
    <location>
        <begin position="763"/>
        <end position="856"/>
    </location>
</feature>
<dbReference type="Proteomes" id="UP001333110">
    <property type="component" value="Unassembled WGS sequence"/>
</dbReference>
<accession>A0AAN7RVW7</accession>
<feature type="compositionally biased region" description="Basic and acidic residues" evidence="1">
    <location>
        <begin position="220"/>
        <end position="231"/>
    </location>
</feature>
<feature type="compositionally biased region" description="Basic and acidic residues" evidence="1">
    <location>
        <begin position="290"/>
        <end position="304"/>
    </location>
</feature>
<sequence>MALVESHPVWTTKPYEREAEPERELPTLAGLPLPPCHPALLVFSNAGGLSRLPTRTLSLPEPWSLSSAPALPSPAELPHSCRYSPAELKPSSSGFLSSRCVKDSIVPLLLPVEAACAAERVRRQQHGSPTAAPPRHAQRCGFQGSDVTTPTNCSLVKSMPDLQLLLSWRRSIDFNTPGFDSPDSEKRQVHYFDYDISGRQKGIQYKYSRLVAAKGVHQVQENEDRRLLEDKEGQEDNGPKLQQGKGEITIRYQGRKTTSYRKVKHISDADDVFQSKRKPYPSYGKAKRNQQSDRKNDRLSRAARQDLPLGRDASQGYSSRLRDSLPQQILEQVKLCLIKTHIKLPSRPQPKQTPGPSLECPSFKRSKAELSHPEPCRSHDIHNSDVPKEQHEALEAAAAYAVLSFRSCKPIQKGPTREAGKEKLGRWLGQQLRLLNTHKVDIRSIPQVRTQEYSKKAITQNCVLPVSGCRDEHITTGSGNRPGITTGIETLRLEELQSGKKKNFHFQVTSDRTRGNGLKLRQGRFTLDIRNFFFTERVIKRWNRLPREVVESPSLEVFKGRLDEVLRDMLTETKILNLGNIPSNRPGGLEGTSPFTPAPACGLMAMQHCSRQDGRPEPQHPPPLNPHGQGSAGAVRAPPWLTPALAPGCLEQFYRETLQRDILNDSVSSSQIPSRKSCTERIPIRLHLHGESFSSINAKVCCHRQYVEHRGENHSKLSWFNPSQQLSPTQPLAHSPLVGWGRESEEENNRKKDPTQLETVLTGKEKKSMLRREEERGGERRREEERGGERRREEERGGERRREEERGGERRREEERGGERRREEERGGERRREEERGGERRREEERGGERSQRAPQDDPSISPQLRLDAGPGASMCLGASKNHMLIELAEAEVAHHSTQQKGYCTLDCSLVGSYSLQTRPEINGNHQYLNRCGPFQILESVSITESQNRIHWKRPLRSSSPTVNLTLPRPPLHHVLKHLIQTSFKYFQGWRLNHFPGQPVPMLDNPFSEVVVESNKVSPQPPFLQAKQPQFPQPLLIRLLLQTLHQLRCPSLDTLQPLHVSLVVRGPKLNTAFEVRPHQCQVQGHNHFPSPAGHTIPGTSQDAIGFHGHLGTLLAHIQAAVNQHPQVLLCQAAFQPLFPKPVALHGVAVAQVQDLALGLIEPHTTAPSPSIQPVQNLPTLQQINTATQLGVIHKLTEGALDPFIQITDKDIKQNWPQHRALGNTACDRPPTGFNSIHHHSLGLATQPVLNPAKSTPIQAMSSQLLQENAVENCVKGFTKV</sequence>
<proteinExistence type="predicted"/>